<proteinExistence type="predicted"/>
<protein>
    <submittedName>
        <fullName evidence="1">G-type lectin S-receptor-like serine/threonine-protein kinase</fullName>
    </submittedName>
</protein>
<dbReference type="Proteomes" id="UP001060215">
    <property type="component" value="Chromosome 5"/>
</dbReference>
<organism evidence="1 2">
    <name type="scientific">Camellia lanceoleosa</name>
    <dbReference type="NCBI Taxonomy" id="1840588"/>
    <lineage>
        <taxon>Eukaryota</taxon>
        <taxon>Viridiplantae</taxon>
        <taxon>Streptophyta</taxon>
        <taxon>Embryophyta</taxon>
        <taxon>Tracheophyta</taxon>
        <taxon>Spermatophyta</taxon>
        <taxon>Magnoliopsida</taxon>
        <taxon>eudicotyledons</taxon>
        <taxon>Gunneridae</taxon>
        <taxon>Pentapetalae</taxon>
        <taxon>asterids</taxon>
        <taxon>Ericales</taxon>
        <taxon>Theaceae</taxon>
        <taxon>Camellia</taxon>
    </lineage>
</organism>
<sequence>MHVSGQLKQLTWLEGSKEWNLFWAQLGQQCDVYALCGPFGTCNQNTLPFCNCLTGFNSKSGNDWYLGDYSGGCVRRTKLQCGNASAANQEKDRFQEYSNMKLLEHPQSSCLKECSCTAYAYDRNGC</sequence>
<evidence type="ECO:0000313" key="1">
    <source>
        <dbReference type="EMBL" id="KAI8009345.1"/>
    </source>
</evidence>
<reference evidence="1 2" key="1">
    <citation type="journal article" date="2022" name="Plant J.">
        <title>Chromosome-level genome of Camellia lanceoleosa provides a valuable resource for understanding genome evolution and self-incompatibility.</title>
        <authorList>
            <person name="Gong W."/>
            <person name="Xiao S."/>
            <person name="Wang L."/>
            <person name="Liao Z."/>
            <person name="Chang Y."/>
            <person name="Mo W."/>
            <person name="Hu G."/>
            <person name="Li W."/>
            <person name="Zhao G."/>
            <person name="Zhu H."/>
            <person name="Hu X."/>
            <person name="Ji K."/>
            <person name="Xiang X."/>
            <person name="Song Q."/>
            <person name="Yuan D."/>
            <person name="Jin S."/>
            <person name="Zhang L."/>
        </authorList>
    </citation>
    <scope>NUCLEOTIDE SEQUENCE [LARGE SCALE GENOMIC DNA]</scope>
    <source>
        <strain evidence="1">SQ_2022a</strain>
    </source>
</reference>
<accession>A0ACC0HA98</accession>
<name>A0ACC0HA98_9ERIC</name>
<evidence type="ECO:0000313" key="2">
    <source>
        <dbReference type="Proteomes" id="UP001060215"/>
    </source>
</evidence>
<comment type="caution">
    <text evidence="1">The sequence shown here is derived from an EMBL/GenBank/DDBJ whole genome shotgun (WGS) entry which is preliminary data.</text>
</comment>
<keyword evidence="2" id="KW-1185">Reference proteome</keyword>
<gene>
    <name evidence="1" type="ORF">LOK49_LG06G01560</name>
</gene>
<dbReference type="EMBL" id="CM045762">
    <property type="protein sequence ID" value="KAI8009345.1"/>
    <property type="molecule type" value="Genomic_DNA"/>
</dbReference>